<comment type="caution">
    <text evidence="3">The sequence shown here is derived from an EMBL/GenBank/DDBJ whole genome shotgun (WGS) entry which is preliminary data.</text>
</comment>
<dbReference type="EMBL" id="MGJO01000019">
    <property type="protein sequence ID" value="OGN09537.1"/>
    <property type="molecule type" value="Genomic_DNA"/>
</dbReference>
<evidence type="ECO:0000256" key="1">
    <source>
        <dbReference type="ARBA" id="ARBA00007435"/>
    </source>
</evidence>
<protein>
    <recommendedName>
        <fullName evidence="2">GIY-YIG domain-containing protein</fullName>
    </recommendedName>
</protein>
<dbReference type="Gene3D" id="3.40.1440.10">
    <property type="entry name" value="GIY-YIG endonuclease"/>
    <property type="match status" value="1"/>
</dbReference>
<evidence type="ECO:0000313" key="4">
    <source>
        <dbReference type="Proteomes" id="UP000178908"/>
    </source>
</evidence>
<reference evidence="3 4" key="1">
    <citation type="journal article" date="2016" name="Nat. Commun.">
        <title>Thousands of microbial genomes shed light on interconnected biogeochemical processes in an aquifer system.</title>
        <authorList>
            <person name="Anantharaman K."/>
            <person name="Brown C.T."/>
            <person name="Hug L.A."/>
            <person name="Sharon I."/>
            <person name="Castelle C.J."/>
            <person name="Probst A.J."/>
            <person name="Thomas B.C."/>
            <person name="Singh A."/>
            <person name="Wilkins M.J."/>
            <person name="Karaoz U."/>
            <person name="Brodie E.L."/>
            <person name="Williams K.H."/>
            <person name="Hubbard S.S."/>
            <person name="Banfield J.F."/>
        </authorList>
    </citation>
    <scope>NUCLEOTIDE SEQUENCE [LARGE SCALE GENOMIC DNA]</scope>
</reference>
<dbReference type="PANTHER" id="PTHR34477">
    <property type="entry name" value="UPF0213 PROTEIN YHBQ"/>
    <property type="match status" value="1"/>
</dbReference>
<dbReference type="InterPro" id="IPR035901">
    <property type="entry name" value="GIY-YIG_endonuc_sf"/>
</dbReference>
<dbReference type="SUPFAM" id="SSF82771">
    <property type="entry name" value="GIY-YIG endonuclease"/>
    <property type="match status" value="1"/>
</dbReference>
<dbReference type="PROSITE" id="PS50164">
    <property type="entry name" value="GIY_YIG"/>
    <property type="match status" value="1"/>
</dbReference>
<name>A0A1F8F8R8_9BACT</name>
<evidence type="ECO:0000313" key="3">
    <source>
        <dbReference type="EMBL" id="OGN09537.1"/>
    </source>
</evidence>
<dbReference type="InterPro" id="IPR050190">
    <property type="entry name" value="UPF0213_domain"/>
</dbReference>
<dbReference type="Pfam" id="PF01541">
    <property type="entry name" value="GIY-YIG"/>
    <property type="match status" value="1"/>
</dbReference>
<dbReference type="CDD" id="cd10449">
    <property type="entry name" value="GIY-YIG_SLX1_like"/>
    <property type="match status" value="1"/>
</dbReference>
<accession>A0A1F8F8R8</accession>
<dbReference type="InterPro" id="IPR000305">
    <property type="entry name" value="GIY-YIG_endonuc"/>
</dbReference>
<comment type="similarity">
    <text evidence="1">Belongs to the UPF0213 family.</text>
</comment>
<organism evidence="3 4">
    <name type="scientific">Candidatus Yanofskybacteria bacterium RIFCSPHIGHO2_02_FULL_39_10</name>
    <dbReference type="NCBI Taxonomy" id="1802674"/>
    <lineage>
        <taxon>Bacteria</taxon>
        <taxon>Candidatus Yanofskyibacteriota</taxon>
    </lineage>
</organism>
<proteinExistence type="inferred from homology"/>
<feature type="domain" description="GIY-YIG" evidence="2">
    <location>
        <begin position="1"/>
        <end position="75"/>
    </location>
</feature>
<dbReference type="AlphaFoldDB" id="A0A1F8F8R8"/>
<evidence type="ECO:0000259" key="2">
    <source>
        <dbReference type="PROSITE" id="PS50164"/>
    </source>
</evidence>
<gene>
    <name evidence="3" type="ORF">A3C61_02585</name>
</gene>
<sequence>MYFVYILHSQKDNKLYIGYTEDLKNRYNLHTNGKVLSTKNRRPLDLIYYEAYKNQLDAKKREIFLKSGSGHRFIKKQMAIYFNLADGRN</sequence>
<dbReference type="PANTHER" id="PTHR34477:SF1">
    <property type="entry name" value="UPF0213 PROTEIN YHBQ"/>
    <property type="match status" value="1"/>
</dbReference>
<dbReference type="Proteomes" id="UP000178908">
    <property type="component" value="Unassembled WGS sequence"/>
</dbReference>